<dbReference type="OMA" id="NINSMAC"/>
<dbReference type="InterPro" id="IPR011705">
    <property type="entry name" value="BACK"/>
</dbReference>
<dbReference type="Gene3D" id="3.30.710.10">
    <property type="entry name" value="Potassium Channel Kv1.1, Chain A"/>
    <property type="match status" value="1"/>
</dbReference>
<dbReference type="InterPro" id="IPR011333">
    <property type="entry name" value="SKP1/BTB/POZ_sf"/>
</dbReference>
<gene>
    <name evidence="3" type="ORF">OCBIM_22018404mg</name>
</gene>
<dbReference type="SUPFAM" id="SSF54695">
    <property type="entry name" value="POZ domain"/>
    <property type="match status" value="1"/>
</dbReference>
<dbReference type="OrthoDB" id="2359033at2759"/>
<dbReference type="Pfam" id="PF07707">
    <property type="entry name" value="BACK"/>
    <property type="match status" value="1"/>
</dbReference>
<name>A0A0L8FIW1_OCTBM</name>
<feature type="region of interest" description="Disordered" evidence="1">
    <location>
        <begin position="1"/>
        <end position="29"/>
    </location>
</feature>
<dbReference type="Gene3D" id="1.25.40.420">
    <property type="match status" value="1"/>
</dbReference>
<dbReference type="EMBL" id="KQ430684">
    <property type="protein sequence ID" value="KOF63784.1"/>
    <property type="molecule type" value="Genomic_DNA"/>
</dbReference>
<feature type="domain" description="BTB" evidence="2">
    <location>
        <begin position="50"/>
        <end position="123"/>
    </location>
</feature>
<dbReference type="STRING" id="37653.A0A0L8FIW1"/>
<dbReference type="AlphaFoldDB" id="A0A0L8FIW1"/>
<accession>A0A0L8FIW1</accession>
<dbReference type="InterPro" id="IPR000210">
    <property type="entry name" value="BTB/POZ_dom"/>
</dbReference>
<sequence length="333" mass="38171">MRRYSAQVQYPDPTKPPSGGVLDVNEDGDSTRKCKTTQSFETLFDSEALSDVVLNINEGELTFNAHKMILGMKSEVFTRLLNELTAVDDSPRLILKLHVDADCVQIFSRFLYFLYSGAVWLHREYVVPLYRLAVDYSVWPLISHCENYIMQILEKTIQYGYGTASFSIEVVSSLYESNIMPGQIRSQAFQVLCVCFTQLSCSKLWSSCSWEMVRDLIQSDDINADEDCILSAATGWMKDNKLQDKSKIQDILANIRYPMLNRRVLYHLLKNRAFQNFPYVAELVDGAVKYQCFKDLAEAHHEFTGVQYQRRKGQLPRSSQTVGTVPHQHIQSV</sequence>
<protein>
    <recommendedName>
        <fullName evidence="2">BTB domain-containing protein</fullName>
    </recommendedName>
</protein>
<dbReference type="SMART" id="SM00875">
    <property type="entry name" value="BACK"/>
    <property type="match status" value="1"/>
</dbReference>
<dbReference type="PANTHER" id="PTHR24410">
    <property type="entry name" value="HL07962P-RELATED"/>
    <property type="match status" value="1"/>
</dbReference>
<reference evidence="3" key="1">
    <citation type="submission" date="2015-07" db="EMBL/GenBank/DDBJ databases">
        <title>MeaNS - Measles Nucleotide Surveillance Program.</title>
        <authorList>
            <person name="Tran T."/>
            <person name="Druce J."/>
        </authorList>
    </citation>
    <scope>NUCLEOTIDE SEQUENCE</scope>
    <source>
        <strain evidence="3">UCB-OBI-ISO-001</strain>
        <tissue evidence="3">Gonad</tissue>
    </source>
</reference>
<dbReference type="PROSITE" id="PS50097">
    <property type="entry name" value="BTB"/>
    <property type="match status" value="1"/>
</dbReference>
<dbReference type="SMART" id="SM00225">
    <property type="entry name" value="BTB"/>
    <property type="match status" value="1"/>
</dbReference>
<evidence type="ECO:0000259" key="2">
    <source>
        <dbReference type="PROSITE" id="PS50097"/>
    </source>
</evidence>
<dbReference type="InterPro" id="IPR051481">
    <property type="entry name" value="BTB-POZ/Galectin-3-binding"/>
</dbReference>
<dbReference type="KEGG" id="obi:106883081"/>
<organism evidence="3">
    <name type="scientific">Octopus bimaculoides</name>
    <name type="common">California two-spotted octopus</name>
    <dbReference type="NCBI Taxonomy" id="37653"/>
    <lineage>
        <taxon>Eukaryota</taxon>
        <taxon>Metazoa</taxon>
        <taxon>Spiralia</taxon>
        <taxon>Lophotrochozoa</taxon>
        <taxon>Mollusca</taxon>
        <taxon>Cephalopoda</taxon>
        <taxon>Coleoidea</taxon>
        <taxon>Octopodiformes</taxon>
        <taxon>Octopoda</taxon>
        <taxon>Incirrata</taxon>
        <taxon>Octopodidae</taxon>
        <taxon>Octopus</taxon>
    </lineage>
</organism>
<evidence type="ECO:0000256" key="1">
    <source>
        <dbReference type="SAM" id="MobiDB-lite"/>
    </source>
</evidence>
<evidence type="ECO:0000313" key="3">
    <source>
        <dbReference type="EMBL" id="KOF63784.1"/>
    </source>
</evidence>
<proteinExistence type="predicted"/>
<dbReference type="PANTHER" id="PTHR24410:SF47">
    <property type="entry name" value="BTB DOMAIN-CONTAINING PROTEIN"/>
    <property type="match status" value="1"/>
</dbReference>
<dbReference type="Pfam" id="PF00651">
    <property type="entry name" value="BTB"/>
    <property type="match status" value="1"/>
</dbReference>